<reference evidence="1 2" key="1">
    <citation type="journal article" date="2021" name="Hortic Res">
        <title>High-quality reference genome and annotation aids understanding of berry development for evergreen blueberry (Vaccinium darrowii).</title>
        <authorList>
            <person name="Yu J."/>
            <person name="Hulse-Kemp A.M."/>
            <person name="Babiker E."/>
            <person name="Staton M."/>
        </authorList>
    </citation>
    <scope>NUCLEOTIDE SEQUENCE [LARGE SCALE GENOMIC DNA]</scope>
    <source>
        <strain evidence="2">cv. NJ 8807/NJ 8810</strain>
        <tissue evidence="1">Young leaf</tissue>
    </source>
</reference>
<dbReference type="Proteomes" id="UP000828048">
    <property type="component" value="Chromosome 10"/>
</dbReference>
<organism evidence="1 2">
    <name type="scientific">Vaccinium darrowii</name>
    <dbReference type="NCBI Taxonomy" id="229202"/>
    <lineage>
        <taxon>Eukaryota</taxon>
        <taxon>Viridiplantae</taxon>
        <taxon>Streptophyta</taxon>
        <taxon>Embryophyta</taxon>
        <taxon>Tracheophyta</taxon>
        <taxon>Spermatophyta</taxon>
        <taxon>Magnoliopsida</taxon>
        <taxon>eudicotyledons</taxon>
        <taxon>Gunneridae</taxon>
        <taxon>Pentapetalae</taxon>
        <taxon>asterids</taxon>
        <taxon>Ericales</taxon>
        <taxon>Ericaceae</taxon>
        <taxon>Vaccinioideae</taxon>
        <taxon>Vaccinieae</taxon>
        <taxon>Vaccinium</taxon>
    </lineage>
</organism>
<name>A0ACB7XM16_9ERIC</name>
<sequence>MKLMAWNSQGLGGALTANQLKELCQLHSPQLIFLSETKNQLCRIDFIRRFVGMDFCLVVDPIGIAGGLAVLWKRSINVCLIRSCSFFIEVEIKDDESGYAWRLINLYASSIDSVRKLQWDELVRYRQQSSAEWMIWGDFNDLLDVDEKQGGRRRETWSLKVFRDFVTNLGVVDLGFTSYSFTWVNRRRGNRQIKERLDRALVSPGWRLHYDKSKLQHLFAVGSDHMVLLLDTNPPKFTGQRQFRFDNRWTSDAECKEVIRKSWQVGMRGSKMFDVFHRIRNTRSKLRIWSKARNFNARRKINEVQNQLKEIGDERVYGDMEQIWALEKDLGDAWVQEEKCWRQKARISWMIEGDRNTSFFHVKVTQRRKRNTISGIQDLRGNWCENQEDIAKEFVMYFEDLFKSDGTNHICKVIDSIKAQPSVGDNVINSGSSHSYSYGGFAEFRLWPW</sequence>
<accession>A0ACB7XM16</accession>
<comment type="caution">
    <text evidence="1">The sequence shown here is derived from an EMBL/GenBank/DDBJ whole genome shotgun (WGS) entry which is preliminary data.</text>
</comment>
<proteinExistence type="predicted"/>
<evidence type="ECO:0000313" key="2">
    <source>
        <dbReference type="Proteomes" id="UP000828048"/>
    </source>
</evidence>
<gene>
    <name evidence="1" type="ORF">Vadar_031697</name>
</gene>
<keyword evidence="2" id="KW-1185">Reference proteome</keyword>
<evidence type="ECO:0000313" key="1">
    <source>
        <dbReference type="EMBL" id="KAH7841573.1"/>
    </source>
</evidence>
<protein>
    <submittedName>
        <fullName evidence="1">Uncharacterized protein</fullName>
    </submittedName>
</protein>
<dbReference type="EMBL" id="CM037160">
    <property type="protein sequence ID" value="KAH7841573.1"/>
    <property type="molecule type" value="Genomic_DNA"/>
</dbReference>